<dbReference type="Proteomes" id="UP000261166">
    <property type="component" value="Unassembled WGS sequence"/>
</dbReference>
<gene>
    <name evidence="3" type="ORF">DWY69_07085</name>
</gene>
<dbReference type="InterPro" id="IPR056906">
    <property type="entry name" value="ORF2/G2P_dom"/>
</dbReference>
<feature type="domain" description="Replication-associated protein ORF2/G2P" evidence="2">
    <location>
        <begin position="67"/>
        <end position="167"/>
    </location>
</feature>
<feature type="region of interest" description="Disordered" evidence="1">
    <location>
        <begin position="239"/>
        <end position="265"/>
    </location>
</feature>
<reference evidence="3 4" key="1">
    <citation type="submission" date="2018-08" db="EMBL/GenBank/DDBJ databases">
        <title>A genome reference for cultivated species of the human gut microbiota.</title>
        <authorList>
            <person name="Zou Y."/>
            <person name="Xue W."/>
            <person name="Luo G."/>
        </authorList>
    </citation>
    <scope>NUCLEOTIDE SEQUENCE [LARGE SCALE GENOMIC DNA]</scope>
    <source>
        <strain evidence="3 4">AF26-4BH</strain>
    </source>
</reference>
<proteinExistence type="predicted"/>
<dbReference type="AlphaFoldDB" id="A0A3E3IZY3"/>
<comment type="caution">
    <text evidence="3">The sequence shown here is derived from an EMBL/GenBank/DDBJ whole genome shotgun (WGS) entry which is preliminary data.</text>
</comment>
<name>A0A3E3IZY3_9FIRM</name>
<dbReference type="RefSeq" id="WP_025491435.1">
    <property type="nucleotide sequence ID" value="NZ_QVLU01000005.1"/>
</dbReference>
<evidence type="ECO:0000313" key="4">
    <source>
        <dbReference type="Proteomes" id="UP000261166"/>
    </source>
</evidence>
<organism evidence="3 4">
    <name type="scientific">Eisenbergiella massiliensis</name>
    <dbReference type="NCBI Taxonomy" id="1720294"/>
    <lineage>
        <taxon>Bacteria</taxon>
        <taxon>Bacillati</taxon>
        <taxon>Bacillota</taxon>
        <taxon>Clostridia</taxon>
        <taxon>Lachnospirales</taxon>
        <taxon>Lachnospiraceae</taxon>
        <taxon>Eisenbergiella</taxon>
    </lineage>
</organism>
<dbReference type="EMBL" id="QVLU01000005">
    <property type="protein sequence ID" value="RGE72642.1"/>
    <property type="molecule type" value="Genomic_DNA"/>
</dbReference>
<feature type="region of interest" description="Disordered" evidence="1">
    <location>
        <begin position="19"/>
        <end position="56"/>
    </location>
</feature>
<accession>A0A3E3IZY3</accession>
<sequence>MAFTKKIYRLKKGIEVEEYHSAKYGAPGQERRPKKKLTPEQMEKQNQTNREKKARRKLREHFQEEDYFSDLTYRKDARPPDMEAAKEQFSKCIRQVRKEYRKRGYELKWIRNVEVGTKNGWHIHVIINRIPDTDIILQAAWPYGKVINTLMYEKGGFADLAAYITKTPATDPRLRESDYSASRNLPIPEPEKKIYRHWKTWKEIKVPAGYYLDKSSVKEGINPYTGYRYRSYSLLPLQDGGKKGGKRSGGQAAGKSVHRDIHKRA</sequence>
<evidence type="ECO:0000259" key="2">
    <source>
        <dbReference type="Pfam" id="PF23343"/>
    </source>
</evidence>
<protein>
    <recommendedName>
        <fullName evidence="2">Replication-associated protein ORF2/G2P domain-containing protein</fullName>
    </recommendedName>
</protein>
<evidence type="ECO:0000313" key="3">
    <source>
        <dbReference type="EMBL" id="RGE72642.1"/>
    </source>
</evidence>
<dbReference type="Pfam" id="PF23343">
    <property type="entry name" value="REP_ORF2-G2P"/>
    <property type="match status" value="1"/>
</dbReference>
<dbReference type="OrthoDB" id="9814853at2"/>
<evidence type="ECO:0000256" key="1">
    <source>
        <dbReference type="SAM" id="MobiDB-lite"/>
    </source>
</evidence>